<proteinExistence type="predicted"/>
<evidence type="ECO:0008006" key="4">
    <source>
        <dbReference type="Google" id="ProtNLM"/>
    </source>
</evidence>
<keyword evidence="3" id="KW-1185">Reference proteome</keyword>
<feature type="region of interest" description="Disordered" evidence="1">
    <location>
        <begin position="471"/>
        <end position="491"/>
    </location>
</feature>
<feature type="compositionally biased region" description="Acidic residues" evidence="1">
    <location>
        <begin position="402"/>
        <end position="411"/>
    </location>
</feature>
<evidence type="ECO:0000313" key="3">
    <source>
        <dbReference type="Proteomes" id="UP001318860"/>
    </source>
</evidence>
<gene>
    <name evidence="2" type="ORF">DH2020_046811</name>
</gene>
<feature type="compositionally biased region" description="Basic and acidic residues" evidence="1">
    <location>
        <begin position="417"/>
        <end position="427"/>
    </location>
</feature>
<feature type="compositionally biased region" description="Basic and acidic residues" evidence="1">
    <location>
        <begin position="344"/>
        <end position="360"/>
    </location>
</feature>
<dbReference type="Proteomes" id="UP001318860">
    <property type="component" value="Unassembled WGS sequence"/>
</dbReference>
<comment type="caution">
    <text evidence="2">The sequence shown here is derived from an EMBL/GenBank/DDBJ whole genome shotgun (WGS) entry which is preliminary data.</text>
</comment>
<feature type="region of interest" description="Disordered" evidence="1">
    <location>
        <begin position="344"/>
        <end position="434"/>
    </location>
</feature>
<accession>A0ABR0UA45</accession>
<dbReference type="PANTHER" id="PTHR14296">
    <property type="entry name" value="REMODELING AND SPACING FACTOR 1"/>
    <property type="match status" value="1"/>
</dbReference>
<sequence>MAEARRRPVAVGVTVLNDDVMKISESLSAETTDVQSVREKLRQRWELASVLNFLHVKPLLSFTFHDLVFEPVIGSDLKISAEDIENALIEQNNTLAQLHIALLKGILPKSKTLKLSDDWMITLSKTLSTWWPWVATGEFPLTGGKGYSQYDAVSYINDAMKNGTEVSNFRKDKLAGNENGITFWYDGNQSIGHRLYKEVLVFENERVRGKGTVPAIFSEWETLATNLEEFNKIVSEFASSGVEWEVALSKSLESGVIPVLEKQWKKKQRAQLRQQREQMLLNGFRKSRITRSCRNQKCIDYRFDDYDKAITEAIQCAKLQFYFCYLIVPRVCIFLWFSKRKTSEDQRQEEKPSQHAKRIETTSNDSNNSDSTSMDGKSTESDAERNSHQQRDNSDDSSHDEYDGENEDDDNNNGNSDQEKVHSKEQNMRFGHRSRGLRFSERLAGIPGHTVSESLSLGLKNRLRQRPSVNTALESVVVPDSEDESSAGDTS</sequence>
<protein>
    <recommendedName>
        <fullName evidence="4">DDT domain-containing protein</fullName>
    </recommendedName>
</protein>
<organism evidence="2 3">
    <name type="scientific">Rehmannia glutinosa</name>
    <name type="common">Chinese foxglove</name>
    <dbReference type="NCBI Taxonomy" id="99300"/>
    <lineage>
        <taxon>Eukaryota</taxon>
        <taxon>Viridiplantae</taxon>
        <taxon>Streptophyta</taxon>
        <taxon>Embryophyta</taxon>
        <taxon>Tracheophyta</taxon>
        <taxon>Spermatophyta</taxon>
        <taxon>Magnoliopsida</taxon>
        <taxon>eudicotyledons</taxon>
        <taxon>Gunneridae</taxon>
        <taxon>Pentapetalae</taxon>
        <taxon>asterids</taxon>
        <taxon>lamiids</taxon>
        <taxon>Lamiales</taxon>
        <taxon>Orobanchaceae</taxon>
        <taxon>Rehmannieae</taxon>
        <taxon>Rehmannia</taxon>
    </lineage>
</organism>
<dbReference type="InterPro" id="IPR028938">
    <property type="entry name" value="Rsf1-like"/>
</dbReference>
<feature type="compositionally biased region" description="Low complexity" evidence="1">
    <location>
        <begin position="361"/>
        <end position="375"/>
    </location>
</feature>
<name>A0ABR0UA45_REHGL</name>
<reference evidence="2 3" key="1">
    <citation type="journal article" date="2021" name="Comput. Struct. Biotechnol. J.">
        <title>De novo genome assembly of the potent medicinal plant Rehmannia glutinosa using nanopore technology.</title>
        <authorList>
            <person name="Ma L."/>
            <person name="Dong C."/>
            <person name="Song C."/>
            <person name="Wang X."/>
            <person name="Zheng X."/>
            <person name="Niu Y."/>
            <person name="Chen S."/>
            <person name="Feng W."/>
        </authorList>
    </citation>
    <scope>NUCLEOTIDE SEQUENCE [LARGE SCALE GENOMIC DNA]</scope>
    <source>
        <strain evidence="2">DH-2019</strain>
    </source>
</reference>
<feature type="compositionally biased region" description="Acidic residues" evidence="1">
    <location>
        <begin position="480"/>
        <end position="491"/>
    </location>
</feature>
<feature type="compositionally biased region" description="Basic and acidic residues" evidence="1">
    <location>
        <begin position="377"/>
        <end position="401"/>
    </location>
</feature>
<evidence type="ECO:0000256" key="1">
    <source>
        <dbReference type="SAM" id="MobiDB-lite"/>
    </source>
</evidence>
<dbReference type="EMBL" id="JABTTQ020003193">
    <property type="protein sequence ID" value="KAK6119443.1"/>
    <property type="molecule type" value="Genomic_DNA"/>
</dbReference>
<evidence type="ECO:0000313" key="2">
    <source>
        <dbReference type="EMBL" id="KAK6119443.1"/>
    </source>
</evidence>
<dbReference type="PANTHER" id="PTHR14296:SF12">
    <property type="entry name" value="DDT DOMAIN-CONTAINING PROTEIN DDR4 ISOFORM X1"/>
    <property type="match status" value="1"/>
</dbReference>